<feature type="transmembrane region" description="Helical" evidence="2">
    <location>
        <begin position="121"/>
        <end position="142"/>
    </location>
</feature>
<keyword evidence="2" id="KW-0812">Transmembrane</keyword>
<dbReference type="EMBL" id="JABSTU010000005">
    <property type="protein sequence ID" value="KAH8029954.1"/>
    <property type="molecule type" value="Genomic_DNA"/>
</dbReference>
<dbReference type="AlphaFoldDB" id="A0A9J6E6R9"/>
<evidence type="ECO:0000313" key="4">
    <source>
        <dbReference type="Proteomes" id="UP000821866"/>
    </source>
</evidence>
<dbReference type="Proteomes" id="UP000821866">
    <property type="component" value="Chromosome 3"/>
</dbReference>
<feature type="transmembrane region" description="Helical" evidence="2">
    <location>
        <begin position="96"/>
        <end position="115"/>
    </location>
</feature>
<keyword evidence="2" id="KW-0472">Membrane</keyword>
<gene>
    <name evidence="3" type="ORF">HPB51_006160</name>
</gene>
<feature type="region of interest" description="Disordered" evidence="1">
    <location>
        <begin position="365"/>
        <end position="421"/>
    </location>
</feature>
<evidence type="ECO:0000313" key="3">
    <source>
        <dbReference type="EMBL" id="KAH8029954.1"/>
    </source>
</evidence>
<protein>
    <recommendedName>
        <fullName evidence="5">Transmembrane protein</fullName>
    </recommendedName>
</protein>
<evidence type="ECO:0000256" key="1">
    <source>
        <dbReference type="SAM" id="MobiDB-lite"/>
    </source>
</evidence>
<keyword evidence="2" id="KW-1133">Transmembrane helix</keyword>
<feature type="transmembrane region" description="Helical" evidence="2">
    <location>
        <begin position="257"/>
        <end position="274"/>
    </location>
</feature>
<feature type="transmembrane region" description="Helical" evidence="2">
    <location>
        <begin position="199"/>
        <end position="219"/>
    </location>
</feature>
<sequence length="421" mass="45732">MGLRGFAVNAPRPQPGERPRDIADYLTGTRWTPRSPSRSPSPSRRMSPHHRQYSGPTRGLSPSPTLLAHAISIVHVMSDLCIISVQAFYVLVPLSVLRRAIVLLVILGFTVGSSFPVFSGFSFHAVFSGICISDLLAIPKLYSLFQILRLVNSFTVVLTNLLIPTLSLFGLSFAFLGFFGLFLNDLLLHPLQLLSVRVLRTFVGTPFFVFLSQLISHLLRVHSAVQVSFSVFLGLGSHVVFLLSSAAAILVCHHPNNAPHVIIYSVLFLLLFHTSPLAPSAALVLAVALACLTLSSDVAFADSPTAAAFCSLVRSPLVSITSLKFSSLLGDDHHGQKIRLPPTMLVPARTKSSSLVVVRRRQMVRHKGAREERQKMAAGAPGKRPPQLLERNGQAAQMKQRRPSTGTAGNGVGIAILRERP</sequence>
<feature type="compositionally biased region" description="Low complexity" evidence="1">
    <location>
        <begin position="33"/>
        <end position="45"/>
    </location>
</feature>
<reference evidence="3" key="1">
    <citation type="journal article" date="2020" name="Cell">
        <title>Large-Scale Comparative Analyses of Tick Genomes Elucidate Their Genetic Diversity and Vector Capacities.</title>
        <authorList>
            <consortium name="Tick Genome and Microbiome Consortium (TIGMIC)"/>
            <person name="Jia N."/>
            <person name="Wang J."/>
            <person name="Shi W."/>
            <person name="Du L."/>
            <person name="Sun Y."/>
            <person name="Zhan W."/>
            <person name="Jiang J.F."/>
            <person name="Wang Q."/>
            <person name="Zhang B."/>
            <person name="Ji P."/>
            <person name="Bell-Sakyi L."/>
            <person name="Cui X.M."/>
            <person name="Yuan T.T."/>
            <person name="Jiang B.G."/>
            <person name="Yang W.F."/>
            <person name="Lam T.T."/>
            <person name="Chang Q.C."/>
            <person name="Ding S.J."/>
            <person name="Wang X.J."/>
            <person name="Zhu J.G."/>
            <person name="Ruan X.D."/>
            <person name="Zhao L."/>
            <person name="Wei J.T."/>
            <person name="Ye R.Z."/>
            <person name="Que T.C."/>
            <person name="Du C.H."/>
            <person name="Zhou Y.H."/>
            <person name="Cheng J.X."/>
            <person name="Dai P.F."/>
            <person name="Guo W.B."/>
            <person name="Han X.H."/>
            <person name="Huang E.J."/>
            <person name="Li L.F."/>
            <person name="Wei W."/>
            <person name="Gao Y.C."/>
            <person name="Liu J.Z."/>
            <person name="Shao H.Z."/>
            <person name="Wang X."/>
            <person name="Wang C.C."/>
            <person name="Yang T.C."/>
            <person name="Huo Q.B."/>
            <person name="Li W."/>
            <person name="Chen H.Y."/>
            <person name="Chen S.E."/>
            <person name="Zhou L.G."/>
            <person name="Ni X.B."/>
            <person name="Tian J.H."/>
            <person name="Sheng Y."/>
            <person name="Liu T."/>
            <person name="Pan Y.S."/>
            <person name="Xia L.Y."/>
            <person name="Li J."/>
            <person name="Zhao F."/>
            <person name="Cao W.C."/>
        </authorList>
    </citation>
    <scope>NUCLEOTIDE SEQUENCE</scope>
    <source>
        <strain evidence="3">Rmic-2018</strain>
    </source>
</reference>
<proteinExistence type="predicted"/>
<reference evidence="3" key="2">
    <citation type="submission" date="2021-09" db="EMBL/GenBank/DDBJ databases">
        <authorList>
            <person name="Jia N."/>
            <person name="Wang J."/>
            <person name="Shi W."/>
            <person name="Du L."/>
            <person name="Sun Y."/>
            <person name="Zhan W."/>
            <person name="Jiang J."/>
            <person name="Wang Q."/>
            <person name="Zhang B."/>
            <person name="Ji P."/>
            <person name="Sakyi L.B."/>
            <person name="Cui X."/>
            <person name="Yuan T."/>
            <person name="Jiang B."/>
            <person name="Yang W."/>
            <person name="Lam T.T.-Y."/>
            <person name="Chang Q."/>
            <person name="Ding S."/>
            <person name="Wang X."/>
            <person name="Zhu J."/>
            <person name="Ruan X."/>
            <person name="Zhao L."/>
            <person name="Wei J."/>
            <person name="Que T."/>
            <person name="Du C."/>
            <person name="Cheng J."/>
            <person name="Dai P."/>
            <person name="Han X."/>
            <person name="Huang E."/>
            <person name="Gao Y."/>
            <person name="Liu J."/>
            <person name="Shao H."/>
            <person name="Ye R."/>
            <person name="Li L."/>
            <person name="Wei W."/>
            <person name="Wang X."/>
            <person name="Wang C."/>
            <person name="Huo Q."/>
            <person name="Li W."/>
            <person name="Guo W."/>
            <person name="Chen H."/>
            <person name="Chen S."/>
            <person name="Zhou L."/>
            <person name="Zhou L."/>
            <person name="Ni X."/>
            <person name="Tian J."/>
            <person name="Zhou Y."/>
            <person name="Sheng Y."/>
            <person name="Liu T."/>
            <person name="Pan Y."/>
            <person name="Xia L."/>
            <person name="Li J."/>
            <person name="Zhao F."/>
            <person name="Cao W."/>
        </authorList>
    </citation>
    <scope>NUCLEOTIDE SEQUENCE</scope>
    <source>
        <strain evidence="3">Rmic-2018</strain>
        <tissue evidence="3">Larvae</tissue>
    </source>
</reference>
<feature type="transmembrane region" description="Helical" evidence="2">
    <location>
        <begin position="154"/>
        <end position="179"/>
    </location>
</feature>
<evidence type="ECO:0008006" key="5">
    <source>
        <dbReference type="Google" id="ProtNLM"/>
    </source>
</evidence>
<feature type="region of interest" description="Disordered" evidence="1">
    <location>
        <begin position="1"/>
        <end position="60"/>
    </location>
</feature>
<name>A0A9J6E6R9_RHIMP</name>
<evidence type="ECO:0000256" key="2">
    <source>
        <dbReference type="SAM" id="Phobius"/>
    </source>
</evidence>
<organism evidence="3 4">
    <name type="scientific">Rhipicephalus microplus</name>
    <name type="common">Cattle tick</name>
    <name type="synonym">Boophilus microplus</name>
    <dbReference type="NCBI Taxonomy" id="6941"/>
    <lineage>
        <taxon>Eukaryota</taxon>
        <taxon>Metazoa</taxon>
        <taxon>Ecdysozoa</taxon>
        <taxon>Arthropoda</taxon>
        <taxon>Chelicerata</taxon>
        <taxon>Arachnida</taxon>
        <taxon>Acari</taxon>
        <taxon>Parasitiformes</taxon>
        <taxon>Ixodida</taxon>
        <taxon>Ixodoidea</taxon>
        <taxon>Ixodidae</taxon>
        <taxon>Rhipicephalinae</taxon>
        <taxon>Rhipicephalus</taxon>
        <taxon>Boophilus</taxon>
    </lineage>
</organism>
<keyword evidence="4" id="KW-1185">Reference proteome</keyword>
<accession>A0A9J6E6R9</accession>
<comment type="caution">
    <text evidence="3">The sequence shown here is derived from an EMBL/GenBank/DDBJ whole genome shotgun (WGS) entry which is preliminary data.</text>
</comment>
<feature type="transmembrane region" description="Helical" evidence="2">
    <location>
        <begin position="66"/>
        <end position="89"/>
    </location>
</feature>
<feature type="transmembrane region" description="Helical" evidence="2">
    <location>
        <begin position="231"/>
        <end position="251"/>
    </location>
</feature>